<evidence type="ECO:0008006" key="3">
    <source>
        <dbReference type="Google" id="ProtNLM"/>
    </source>
</evidence>
<accession>A0ABV9NLH1</accession>
<evidence type="ECO:0000313" key="1">
    <source>
        <dbReference type="EMBL" id="MFC4728325.1"/>
    </source>
</evidence>
<comment type="caution">
    <text evidence="1">The sequence shown here is derived from an EMBL/GenBank/DDBJ whole genome shotgun (WGS) entry which is preliminary data.</text>
</comment>
<protein>
    <recommendedName>
        <fullName evidence="3">DUF3619 family protein</fullName>
    </recommendedName>
</protein>
<gene>
    <name evidence="1" type="ORF">ACFO3Q_09095</name>
</gene>
<dbReference type="Proteomes" id="UP001595892">
    <property type="component" value="Unassembled WGS sequence"/>
</dbReference>
<dbReference type="EMBL" id="JBHSGG010000025">
    <property type="protein sequence ID" value="MFC4728325.1"/>
    <property type="molecule type" value="Genomic_DNA"/>
</dbReference>
<keyword evidence="2" id="KW-1185">Reference proteome</keyword>
<evidence type="ECO:0000313" key="2">
    <source>
        <dbReference type="Proteomes" id="UP001595892"/>
    </source>
</evidence>
<proteinExistence type="predicted"/>
<dbReference type="RefSeq" id="WP_377004354.1">
    <property type="nucleotide sequence ID" value="NZ_JBHSGG010000025.1"/>
</dbReference>
<organism evidence="1 2">
    <name type="scientific">Coralloluteibacterium thermophilum</name>
    <dbReference type="NCBI Taxonomy" id="2707049"/>
    <lineage>
        <taxon>Bacteria</taxon>
        <taxon>Pseudomonadati</taxon>
        <taxon>Pseudomonadota</taxon>
        <taxon>Gammaproteobacteria</taxon>
        <taxon>Lysobacterales</taxon>
        <taxon>Lysobacteraceae</taxon>
        <taxon>Coralloluteibacterium</taxon>
    </lineage>
</organism>
<reference evidence="2" key="1">
    <citation type="journal article" date="2019" name="Int. J. Syst. Evol. Microbiol.">
        <title>The Global Catalogue of Microorganisms (GCM) 10K type strain sequencing project: providing services to taxonomists for standard genome sequencing and annotation.</title>
        <authorList>
            <consortium name="The Broad Institute Genomics Platform"/>
            <consortium name="The Broad Institute Genome Sequencing Center for Infectious Disease"/>
            <person name="Wu L."/>
            <person name="Ma J."/>
        </authorList>
    </citation>
    <scope>NUCLEOTIDE SEQUENCE [LARGE SCALE GENOMIC DNA]</scope>
    <source>
        <strain evidence="2">CGMCC 1.13574</strain>
    </source>
</reference>
<sequence length="147" mass="15591">MTPRPPMTLDRLDTLLDAWGADPARWPAAERDAALALVAASAEARTRQAAAARLDAALALPDPPGASMRLRRAVLDGIPVPRPGLAARLRGLLQPLGGWRMAGPAFAASLALGVAFGSFVPKQETAVDEDALVQFAQLDNRYQDFLP</sequence>
<name>A0ABV9NLH1_9GAMM</name>